<dbReference type="SUPFAM" id="SSF53633">
    <property type="entry name" value="Carbamate kinase-like"/>
    <property type="match status" value="1"/>
</dbReference>
<dbReference type="UniPathway" id="UPA00068"/>
<name>A0A830FAH8_9EURY</name>
<dbReference type="AlphaFoldDB" id="A0A830FAH8"/>
<evidence type="ECO:0000256" key="3">
    <source>
        <dbReference type="ARBA" id="ARBA00022605"/>
    </source>
</evidence>
<protein>
    <recommendedName>
        <fullName evidence="9">Putative [LysW]-aminoadipate/[LysW]-glutamate kinase</fullName>
        <ecNumber evidence="9">2.7.2.17</ecNumber>
        <ecNumber evidence="9">2.7.2.19</ecNumber>
    </recommendedName>
</protein>
<reference evidence="11" key="1">
    <citation type="journal article" date="2014" name="Int. J. Syst. Evol. Microbiol.">
        <title>Complete genome sequence of Corynebacterium casei LMG S-19264T (=DSM 44701T), isolated from a smear-ripened cheese.</title>
        <authorList>
            <consortium name="US DOE Joint Genome Institute (JGI-PGF)"/>
            <person name="Walter F."/>
            <person name="Albersmeier A."/>
            <person name="Kalinowski J."/>
            <person name="Ruckert C."/>
        </authorList>
    </citation>
    <scope>NUCLEOTIDE SEQUENCE</scope>
    <source>
        <strain evidence="11">JCM 19596</strain>
    </source>
</reference>
<evidence type="ECO:0000256" key="8">
    <source>
        <dbReference type="ARBA" id="ARBA00023154"/>
    </source>
</evidence>
<comment type="similarity">
    <text evidence="9">Belongs to the acetylglutamate kinase family. LysZ subfamily.</text>
</comment>
<dbReference type="GO" id="GO:0005524">
    <property type="term" value="F:ATP binding"/>
    <property type="evidence" value="ECO:0007669"/>
    <property type="project" value="UniProtKB-KW"/>
</dbReference>
<evidence type="ECO:0000256" key="5">
    <source>
        <dbReference type="ARBA" id="ARBA00022741"/>
    </source>
</evidence>
<evidence type="ECO:0000313" key="11">
    <source>
        <dbReference type="EMBL" id="GGL70417.1"/>
    </source>
</evidence>
<dbReference type="GO" id="GO:0005737">
    <property type="term" value="C:cytoplasm"/>
    <property type="evidence" value="ECO:0007669"/>
    <property type="project" value="UniProtKB-SubCell"/>
</dbReference>
<dbReference type="NCBIfam" id="NF010659">
    <property type="entry name" value="PRK14058.1-1"/>
    <property type="match status" value="1"/>
</dbReference>
<reference evidence="11" key="2">
    <citation type="submission" date="2020-09" db="EMBL/GenBank/DDBJ databases">
        <authorList>
            <person name="Sun Q."/>
            <person name="Ohkuma M."/>
        </authorList>
    </citation>
    <scope>NUCLEOTIDE SEQUENCE</scope>
    <source>
        <strain evidence="11">JCM 19596</strain>
    </source>
</reference>
<comment type="pathway">
    <text evidence="9">Amino-acid biosynthesis; L-arginine biosynthesis.</text>
</comment>
<keyword evidence="3 9" id="KW-0028">Amino-acid biosynthesis</keyword>
<dbReference type="Gene3D" id="3.40.1160.10">
    <property type="entry name" value="Acetylglutamate kinase-like"/>
    <property type="match status" value="1"/>
</dbReference>
<gene>
    <name evidence="9" type="primary">lysZ</name>
    <name evidence="11" type="ORF">GCM10009039_30620</name>
</gene>
<evidence type="ECO:0000259" key="10">
    <source>
        <dbReference type="Pfam" id="PF00696"/>
    </source>
</evidence>
<feature type="site" description="Transition state stabilizer" evidence="9">
    <location>
        <position position="7"/>
    </location>
</feature>
<dbReference type="RefSeq" id="WP_188980497.1">
    <property type="nucleotide sequence ID" value="NZ_BMPG01000005.1"/>
</dbReference>
<dbReference type="EMBL" id="BMPG01000005">
    <property type="protein sequence ID" value="GGL70417.1"/>
    <property type="molecule type" value="Genomic_DNA"/>
</dbReference>
<accession>A0A830FAH8</accession>
<dbReference type="GO" id="GO:0042450">
    <property type="term" value="P:L-arginine biosynthetic process via ornithine"/>
    <property type="evidence" value="ECO:0007669"/>
    <property type="project" value="UniProtKB-UniRule"/>
</dbReference>
<evidence type="ECO:0000256" key="7">
    <source>
        <dbReference type="ARBA" id="ARBA00022840"/>
    </source>
</evidence>
<evidence type="ECO:0000256" key="2">
    <source>
        <dbReference type="ARBA" id="ARBA00022571"/>
    </source>
</evidence>
<organism evidence="11 12">
    <name type="scientific">Halocalculus aciditolerans</name>
    <dbReference type="NCBI Taxonomy" id="1383812"/>
    <lineage>
        <taxon>Archaea</taxon>
        <taxon>Methanobacteriati</taxon>
        <taxon>Methanobacteriota</taxon>
        <taxon>Stenosarchaea group</taxon>
        <taxon>Halobacteria</taxon>
        <taxon>Halobacteriales</taxon>
        <taxon>Halobacteriaceae</taxon>
        <taxon>Halocalculus</taxon>
    </lineage>
</organism>
<feature type="site" description="Transition state stabilizer" evidence="9">
    <location>
        <position position="235"/>
    </location>
</feature>
<comment type="catalytic activity">
    <reaction evidence="9">
        <text>[amino-group carrier protein]-C-terminal-N-(1,4-dicarboxybutan-1-yl)-L-glutamine + ATP = [amino-group carrier protein]-C-terminal-N-(1-carboxy-5-phosphooxy-5-oxopentan-1-yl)-L-glutamine + ADP</text>
        <dbReference type="Rhea" id="RHEA:41944"/>
        <dbReference type="Rhea" id="RHEA-COMP:9694"/>
        <dbReference type="Rhea" id="RHEA-COMP:9712"/>
        <dbReference type="ChEBI" id="CHEBI:30616"/>
        <dbReference type="ChEBI" id="CHEBI:78499"/>
        <dbReference type="ChEBI" id="CHEBI:78503"/>
        <dbReference type="ChEBI" id="CHEBI:456216"/>
        <dbReference type="EC" id="2.7.2.17"/>
    </reaction>
</comment>
<feature type="domain" description="Aspartate/glutamate/uridylate kinase" evidence="10">
    <location>
        <begin position="4"/>
        <end position="253"/>
    </location>
</feature>
<evidence type="ECO:0000256" key="1">
    <source>
        <dbReference type="ARBA" id="ARBA00022490"/>
    </source>
</evidence>
<dbReference type="HAMAP" id="MF_02082">
    <property type="entry name" value="LysZ"/>
    <property type="match status" value="1"/>
</dbReference>
<dbReference type="Proteomes" id="UP000607197">
    <property type="component" value="Unassembled WGS sequence"/>
</dbReference>
<evidence type="ECO:0000256" key="9">
    <source>
        <dbReference type="HAMAP-Rule" id="MF_02082"/>
    </source>
</evidence>
<sequence>MTAVVVKIGGAAAVNPQEALDDVASLRAEGKRVVVVHGGSTAMDDALEKMGIEPEYVETPDGVVGRFTDEEAMDVFKMALPGLVNTDLVEGLQNAGVNAVGLSGVDGQLLKGPRKSAVRVVEDGKKKIKRGDHSGTIEVVNEDLLATLLDAGYTPVVSVPMLGVEDDGSFTAVNSDADRSAAAVAGALGGDLVLLTDVTGVYADPEDPTTRIARVDTPEEFAALTEAAGGFMRRKVMAAEEALSRGSERVVVATANADAPITAALDGDGTTITRDAISGGKE</sequence>
<keyword evidence="7 9" id="KW-0067">ATP-binding</keyword>
<dbReference type="InterPro" id="IPR036393">
    <property type="entry name" value="AceGlu_kinase-like_sf"/>
</dbReference>
<dbReference type="GO" id="GO:0003991">
    <property type="term" value="F:acetylglutamate kinase activity"/>
    <property type="evidence" value="ECO:0007669"/>
    <property type="project" value="TreeGrafter"/>
</dbReference>
<comment type="subcellular location">
    <subcellularLocation>
        <location evidence="9">Cytoplasm</location>
    </subcellularLocation>
</comment>
<feature type="binding site" evidence="9">
    <location>
        <position position="66"/>
    </location>
    <ligand>
        <name>substrate</name>
    </ligand>
</feature>
<keyword evidence="6 9" id="KW-0418">Kinase</keyword>
<dbReference type="PIRSF" id="PIRSF000728">
    <property type="entry name" value="NAGK"/>
    <property type="match status" value="1"/>
</dbReference>
<keyword evidence="12" id="KW-1185">Reference proteome</keyword>
<dbReference type="PANTHER" id="PTHR23342:SF0">
    <property type="entry name" value="N-ACETYLGLUTAMATE SYNTHASE, MITOCHONDRIAL"/>
    <property type="match status" value="1"/>
</dbReference>
<dbReference type="EC" id="2.7.2.17" evidence="9"/>
<dbReference type="InterPro" id="IPR001048">
    <property type="entry name" value="Asp/Glu/Uridylate_kinase"/>
</dbReference>
<keyword evidence="2 9" id="KW-0055">Arginine biosynthesis</keyword>
<feature type="binding site" evidence="9">
    <location>
        <position position="174"/>
    </location>
    <ligand>
        <name>substrate</name>
    </ligand>
</feature>
<keyword evidence="8 9" id="KW-0457">Lysine biosynthesis</keyword>
<dbReference type="NCBIfam" id="TIGR00761">
    <property type="entry name" value="argB"/>
    <property type="match status" value="1"/>
</dbReference>
<evidence type="ECO:0000256" key="6">
    <source>
        <dbReference type="ARBA" id="ARBA00022777"/>
    </source>
</evidence>
<dbReference type="UniPathway" id="UPA00033">
    <property type="reaction ID" value="UER00036"/>
</dbReference>
<proteinExistence type="inferred from homology"/>
<comment type="catalytic activity">
    <reaction evidence="9">
        <text>[amino-group carrier protein]-C-terminal-gamma-(L-glutamyl)-L-glutamate + ATP = [amino-group carrier protein]-C-terminal-gamma-(5-phospho-L-glutamyl)-L-glutamate + ADP</text>
        <dbReference type="Rhea" id="RHEA:52632"/>
        <dbReference type="Rhea" id="RHEA-COMP:13311"/>
        <dbReference type="Rhea" id="RHEA-COMP:13313"/>
        <dbReference type="ChEBI" id="CHEBI:30616"/>
        <dbReference type="ChEBI" id="CHEBI:136714"/>
        <dbReference type="ChEBI" id="CHEBI:136717"/>
        <dbReference type="ChEBI" id="CHEBI:456216"/>
        <dbReference type="EC" id="2.7.2.19"/>
    </reaction>
</comment>
<dbReference type="GO" id="GO:0019878">
    <property type="term" value="P:lysine biosynthetic process via aminoadipic acid"/>
    <property type="evidence" value="ECO:0007669"/>
    <property type="project" value="UniProtKB-UniRule"/>
</dbReference>
<keyword evidence="5 9" id="KW-0547">Nucleotide-binding</keyword>
<keyword evidence="1 9" id="KW-0963">Cytoplasm</keyword>
<dbReference type="OrthoDB" id="6816at2157"/>
<dbReference type="InterPro" id="IPR004662">
    <property type="entry name" value="AcgluKinase_fam"/>
</dbReference>
<comment type="function">
    <text evidence="9">Involved in both the arginine and lysine biosynthetic pathways. Phosphorylates the LysW-bound precursors glutamate (for arginine biosynthesis), respectively alpha-aminoadipate (for lysine biosynthesis).</text>
</comment>
<keyword evidence="4 9" id="KW-0808">Transferase</keyword>
<dbReference type="EC" id="2.7.2.19" evidence="9"/>
<dbReference type="InterPro" id="IPR001057">
    <property type="entry name" value="Glu/AcGlu_kinase"/>
</dbReference>
<dbReference type="NCBIfam" id="NF010661">
    <property type="entry name" value="PRK14058.1-3"/>
    <property type="match status" value="1"/>
</dbReference>
<comment type="pathway">
    <text evidence="9">Amino-acid biosynthesis; L-lysine biosynthesis via AAA pathway; L-lysine from L-alpha-aminoadipate (Thermus route): step 2/5.</text>
</comment>
<evidence type="ECO:0000313" key="12">
    <source>
        <dbReference type="Proteomes" id="UP000607197"/>
    </source>
</evidence>
<comment type="caution">
    <text evidence="9">Lacks conserved residue(s) required for the propagation of feature annotation.</text>
</comment>
<evidence type="ECO:0000256" key="4">
    <source>
        <dbReference type="ARBA" id="ARBA00022679"/>
    </source>
</evidence>
<dbReference type="InterPro" id="IPR037529">
    <property type="entry name" value="LysZ"/>
</dbReference>
<dbReference type="PANTHER" id="PTHR23342">
    <property type="entry name" value="N-ACETYLGLUTAMATE SYNTHASE"/>
    <property type="match status" value="1"/>
</dbReference>
<dbReference type="Pfam" id="PF00696">
    <property type="entry name" value="AA_kinase"/>
    <property type="match status" value="1"/>
</dbReference>
<dbReference type="PRINTS" id="PR00474">
    <property type="entry name" value="GLU5KINASE"/>
</dbReference>
<comment type="caution">
    <text evidence="11">The sequence shown here is derived from an EMBL/GenBank/DDBJ whole genome shotgun (WGS) entry which is preliminary data.</text>
</comment>